<comment type="caution">
    <text evidence="1">The sequence shown here is derived from an EMBL/GenBank/DDBJ whole genome shotgun (WGS) entry which is preliminary data.</text>
</comment>
<sequence>MAAEFELGDHILVLDGRVLEIFHRDASESMRYHVAFVGVDAQPKGEGFKVRLGARRHDDTILGGLSLKMDREQFQRFGAFMALAIAARDQVDAP</sequence>
<proteinExistence type="predicted"/>
<evidence type="ECO:0000313" key="1">
    <source>
        <dbReference type="EMBL" id="MFC7381814.1"/>
    </source>
</evidence>
<dbReference type="Proteomes" id="UP001596496">
    <property type="component" value="Unassembled WGS sequence"/>
</dbReference>
<protein>
    <submittedName>
        <fullName evidence="1">Uncharacterized protein</fullName>
    </submittedName>
</protein>
<dbReference type="RefSeq" id="WP_380824863.1">
    <property type="nucleotide sequence ID" value="NZ_JBHTCG010000003.1"/>
</dbReference>
<dbReference type="EMBL" id="JBHTCG010000003">
    <property type="protein sequence ID" value="MFC7381814.1"/>
    <property type="molecule type" value="Genomic_DNA"/>
</dbReference>
<name>A0ABW2NYA2_9ACTN</name>
<evidence type="ECO:0000313" key="2">
    <source>
        <dbReference type="Proteomes" id="UP001596496"/>
    </source>
</evidence>
<keyword evidence="2" id="KW-1185">Reference proteome</keyword>
<accession>A0ABW2NYA2</accession>
<reference evidence="2" key="1">
    <citation type="journal article" date="2019" name="Int. J. Syst. Evol. Microbiol.">
        <title>The Global Catalogue of Microorganisms (GCM) 10K type strain sequencing project: providing services to taxonomists for standard genome sequencing and annotation.</title>
        <authorList>
            <consortium name="The Broad Institute Genomics Platform"/>
            <consortium name="The Broad Institute Genome Sequencing Center for Infectious Disease"/>
            <person name="Wu L."/>
            <person name="Ma J."/>
        </authorList>
    </citation>
    <scope>NUCLEOTIDE SEQUENCE [LARGE SCALE GENOMIC DNA]</scope>
    <source>
        <strain evidence="2">CECT 7649</strain>
    </source>
</reference>
<organism evidence="1 2">
    <name type="scientific">Sphaerisporangium rhizosphaerae</name>
    <dbReference type="NCBI Taxonomy" id="2269375"/>
    <lineage>
        <taxon>Bacteria</taxon>
        <taxon>Bacillati</taxon>
        <taxon>Actinomycetota</taxon>
        <taxon>Actinomycetes</taxon>
        <taxon>Streptosporangiales</taxon>
        <taxon>Streptosporangiaceae</taxon>
        <taxon>Sphaerisporangium</taxon>
    </lineage>
</organism>
<gene>
    <name evidence="1" type="ORF">ACFQSB_06315</name>
</gene>